<gene>
    <name evidence="4" type="ORF">NGB36_02985</name>
</gene>
<accession>A0ABT1PPI6</accession>
<evidence type="ECO:0000313" key="4">
    <source>
        <dbReference type="EMBL" id="MCQ4079592.1"/>
    </source>
</evidence>
<name>A0ABT1PPI6_9ACTN</name>
<dbReference type="InterPro" id="IPR050680">
    <property type="entry name" value="YpeA/RimI_acetyltransf"/>
</dbReference>
<dbReference type="PANTHER" id="PTHR43420">
    <property type="entry name" value="ACETYLTRANSFERASE"/>
    <property type="match status" value="1"/>
</dbReference>
<dbReference type="InterPro" id="IPR000182">
    <property type="entry name" value="GNAT_dom"/>
</dbReference>
<feature type="domain" description="N-acetyltransferase" evidence="3">
    <location>
        <begin position="156"/>
        <end position="296"/>
    </location>
</feature>
<organism evidence="4 5">
    <name type="scientific">Streptomyces humicola</name>
    <dbReference type="NCBI Taxonomy" id="2953240"/>
    <lineage>
        <taxon>Bacteria</taxon>
        <taxon>Bacillati</taxon>
        <taxon>Actinomycetota</taxon>
        <taxon>Actinomycetes</taxon>
        <taxon>Kitasatosporales</taxon>
        <taxon>Streptomycetaceae</taxon>
        <taxon>Streptomyces</taxon>
    </lineage>
</organism>
<sequence>MPKASSARAEGRSAVRRYRLQDESAVRELLDADRLPGQPRCTPQALAAAPRGPTCFPGWTRPARPRVSVLTDAADRPRGVIAILVWSDVHAGLISGLHAREDPAALRALLGHALAVLADCPLIEAFVGGPPGPLGPGGLPRAHRPATHQALQQAGFAGRPEGVYLHRLLPESAAAEPLPAKLVADVFPHDWPPGHRLILREAGLPVAEALVGVAPDHTATVCWIETLPNHRGQGLGRALLAQALALLAEQGAREVALVVDDPGQQACGGHAPDLFASFGFSFVDQLWSYEYRRPAPRERPTA</sequence>
<comment type="caution">
    <text evidence="4">The sequence shown here is derived from an EMBL/GenBank/DDBJ whole genome shotgun (WGS) entry which is preliminary data.</text>
</comment>
<keyword evidence="1" id="KW-0808">Transferase</keyword>
<evidence type="ECO:0000256" key="2">
    <source>
        <dbReference type="ARBA" id="ARBA00023315"/>
    </source>
</evidence>
<dbReference type="Gene3D" id="3.40.630.30">
    <property type="match status" value="1"/>
</dbReference>
<keyword evidence="2" id="KW-0012">Acyltransferase</keyword>
<dbReference type="Pfam" id="PF00583">
    <property type="entry name" value="Acetyltransf_1"/>
    <property type="match status" value="1"/>
</dbReference>
<dbReference type="InterPro" id="IPR016181">
    <property type="entry name" value="Acyl_CoA_acyltransferase"/>
</dbReference>
<evidence type="ECO:0000256" key="1">
    <source>
        <dbReference type="ARBA" id="ARBA00022679"/>
    </source>
</evidence>
<evidence type="ECO:0000259" key="3">
    <source>
        <dbReference type="PROSITE" id="PS51186"/>
    </source>
</evidence>
<keyword evidence="5" id="KW-1185">Reference proteome</keyword>
<dbReference type="RefSeq" id="WP_255918436.1">
    <property type="nucleotide sequence ID" value="NZ_JANFNG010000001.1"/>
</dbReference>
<dbReference type="SUPFAM" id="SSF55729">
    <property type="entry name" value="Acyl-CoA N-acyltransferases (Nat)"/>
    <property type="match status" value="1"/>
</dbReference>
<protein>
    <submittedName>
        <fullName evidence="4">GNAT family N-acetyltransferase</fullName>
    </submittedName>
</protein>
<evidence type="ECO:0000313" key="5">
    <source>
        <dbReference type="Proteomes" id="UP001057702"/>
    </source>
</evidence>
<dbReference type="PROSITE" id="PS51186">
    <property type="entry name" value="GNAT"/>
    <property type="match status" value="1"/>
</dbReference>
<proteinExistence type="predicted"/>
<dbReference type="Proteomes" id="UP001057702">
    <property type="component" value="Unassembled WGS sequence"/>
</dbReference>
<dbReference type="EMBL" id="JANFNG010000001">
    <property type="protein sequence ID" value="MCQ4079592.1"/>
    <property type="molecule type" value="Genomic_DNA"/>
</dbReference>
<reference evidence="4" key="1">
    <citation type="submission" date="2022-06" db="EMBL/GenBank/DDBJ databases">
        <title>Draft genome sequence of Streptomyces sp. RB6PN25 isolated from peat swamp forest in Thailand.</title>
        <authorList>
            <person name="Duangmal K."/>
            <person name="Klaysubun C."/>
        </authorList>
    </citation>
    <scope>NUCLEOTIDE SEQUENCE</scope>
    <source>
        <strain evidence="4">RB6PN25</strain>
    </source>
</reference>